<name>K8ERJ5_9CHLO</name>
<evidence type="ECO:0000256" key="2">
    <source>
        <dbReference type="ARBA" id="ARBA00022723"/>
    </source>
</evidence>
<dbReference type="GO" id="GO:0004730">
    <property type="term" value="F:pseudouridylate synthase activity"/>
    <property type="evidence" value="ECO:0007669"/>
    <property type="project" value="TreeGrafter"/>
</dbReference>
<sequence length="344" mass="36782">MDIQCQSERNTKTNATAMQRGTSVKGSCVHTPGGVGRNICETVGALVSIWMSSSAGRNKNRLSVHMHSQIGEDDVGRKMVEQLQRELRVDVKDVKMDSSSRTSTVVALLDDQDGERELFACVADVADVEIPIGRVRSSSRIGEGQSRFVVCDANLSEESLRNVVSGKDEQNEHVFFEPTSVTKSVKIASIVNVVDATSPNAKELREMANALRRSLAPGSPPSPCPFNPHLKFASAQEALNVLAGDLQILHSHGVKVVFLTLGELGSIVSSSCGESGKTRYAHVKAERVNGTSTYSVVGAGDAFVAGVVFKLASSSKVKFNFKENVDAAAFGSKVAALTLGSWKK</sequence>
<dbReference type="GeneID" id="19017526"/>
<dbReference type="STRING" id="41875.K8ERJ5"/>
<evidence type="ECO:0000313" key="5">
    <source>
        <dbReference type="EMBL" id="CCO15025.1"/>
    </source>
</evidence>
<dbReference type="EMBL" id="FO082277">
    <property type="protein sequence ID" value="CCO15025.1"/>
    <property type="molecule type" value="Genomic_DNA"/>
</dbReference>
<dbReference type="PROSITE" id="PS00584">
    <property type="entry name" value="PFKB_KINASES_2"/>
    <property type="match status" value="1"/>
</dbReference>
<proteinExistence type="predicted"/>
<keyword evidence="6" id="KW-1185">Reference proteome</keyword>
<evidence type="ECO:0000259" key="4">
    <source>
        <dbReference type="Pfam" id="PF00294"/>
    </source>
</evidence>
<feature type="domain" description="Carbohydrate kinase PfkB" evidence="4">
    <location>
        <begin position="25"/>
        <end position="340"/>
    </location>
</feature>
<dbReference type="SUPFAM" id="SSF53613">
    <property type="entry name" value="Ribokinase-like"/>
    <property type="match status" value="1"/>
</dbReference>
<organism evidence="5 6">
    <name type="scientific">Bathycoccus prasinos</name>
    <dbReference type="NCBI Taxonomy" id="41875"/>
    <lineage>
        <taxon>Eukaryota</taxon>
        <taxon>Viridiplantae</taxon>
        <taxon>Chlorophyta</taxon>
        <taxon>Mamiellophyceae</taxon>
        <taxon>Mamiellales</taxon>
        <taxon>Bathycoccaceae</taxon>
        <taxon>Bathycoccus</taxon>
    </lineage>
</organism>
<dbReference type="Pfam" id="PF00294">
    <property type="entry name" value="PfkB"/>
    <property type="match status" value="1"/>
</dbReference>
<reference evidence="5 6" key="1">
    <citation type="submission" date="2011-10" db="EMBL/GenBank/DDBJ databases">
        <authorList>
            <person name="Genoscope - CEA"/>
        </authorList>
    </citation>
    <scope>NUCLEOTIDE SEQUENCE [LARGE SCALE GENOMIC DNA]</scope>
    <source>
        <strain evidence="5 6">RCC 1105</strain>
    </source>
</reference>
<dbReference type="OrthoDB" id="512207at2759"/>
<dbReference type="InterPro" id="IPR011611">
    <property type="entry name" value="PfkB_dom"/>
</dbReference>
<keyword evidence="3" id="KW-0418">Kinase</keyword>
<protein>
    <recommendedName>
        <fullName evidence="4">Carbohydrate kinase PfkB domain-containing protein</fullName>
    </recommendedName>
</protein>
<dbReference type="GO" id="GO:0016301">
    <property type="term" value="F:kinase activity"/>
    <property type="evidence" value="ECO:0007669"/>
    <property type="project" value="UniProtKB-KW"/>
</dbReference>
<keyword evidence="2" id="KW-0479">Metal-binding</keyword>
<dbReference type="eggNOG" id="KOG3009">
    <property type="taxonomic scope" value="Eukaryota"/>
</dbReference>
<dbReference type="KEGG" id="bpg:Bathy02g04130"/>
<dbReference type="Gene3D" id="3.40.1190.20">
    <property type="match status" value="1"/>
</dbReference>
<dbReference type="Proteomes" id="UP000198341">
    <property type="component" value="Chromosome 2"/>
</dbReference>
<dbReference type="GO" id="GO:0005737">
    <property type="term" value="C:cytoplasm"/>
    <property type="evidence" value="ECO:0007669"/>
    <property type="project" value="TreeGrafter"/>
</dbReference>
<accession>K8ERJ5</accession>
<dbReference type="RefSeq" id="XP_007514785.1">
    <property type="nucleotide sequence ID" value="XM_007514723.1"/>
</dbReference>
<evidence type="ECO:0000313" key="6">
    <source>
        <dbReference type="Proteomes" id="UP000198341"/>
    </source>
</evidence>
<dbReference type="PANTHER" id="PTHR42909:SF1">
    <property type="entry name" value="CARBOHYDRATE KINASE PFKB DOMAIN-CONTAINING PROTEIN"/>
    <property type="match status" value="1"/>
</dbReference>
<evidence type="ECO:0000256" key="3">
    <source>
        <dbReference type="ARBA" id="ARBA00022777"/>
    </source>
</evidence>
<dbReference type="GO" id="GO:0046872">
    <property type="term" value="F:metal ion binding"/>
    <property type="evidence" value="ECO:0007669"/>
    <property type="project" value="UniProtKB-KW"/>
</dbReference>
<dbReference type="AlphaFoldDB" id="K8ERJ5"/>
<evidence type="ECO:0000256" key="1">
    <source>
        <dbReference type="ARBA" id="ARBA00022679"/>
    </source>
</evidence>
<dbReference type="PANTHER" id="PTHR42909">
    <property type="entry name" value="ZGC:136858"/>
    <property type="match status" value="1"/>
</dbReference>
<dbReference type="GO" id="GO:0016798">
    <property type="term" value="F:hydrolase activity, acting on glycosyl bonds"/>
    <property type="evidence" value="ECO:0007669"/>
    <property type="project" value="TreeGrafter"/>
</dbReference>
<keyword evidence="1" id="KW-0808">Transferase</keyword>
<dbReference type="InterPro" id="IPR002173">
    <property type="entry name" value="Carboh/pur_kinase_PfkB_CS"/>
</dbReference>
<gene>
    <name evidence="5" type="ORF">Bathy02g04130</name>
</gene>
<dbReference type="InterPro" id="IPR029056">
    <property type="entry name" value="Ribokinase-like"/>
</dbReference>